<keyword evidence="2" id="KW-1185">Reference proteome</keyword>
<protein>
    <submittedName>
        <fullName evidence="1">Uncharacterized protein</fullName>
    </submittedName>
</protein>
<dbReference type="AlphaFoldDB" id="A0A239MPN3"/>
<evidence type="ECO:0000313" key="2">
    <source>
        <dbReference type="Proteomes" id="UP000198356"/>
    </source>
</evidence>
<dbReference type="Proteomes" id="UP000198356">
    <property type="component" value="Unassembled WGS sequence"/>
</dbReference>
<name>A0A239MPN3_9BACT</name>
<proteinExistence type="predicted"/>
<organism evidence="1 2">
    <name type="scientific">Granulicella rosea</name>
    <dbReference type="NCBI Taxonomy" id="474952"/>
    <lineage>
        <taxon>Bacteria</taxon>
        <taxon>Pseudomonadati</taxon>
        <taxon>Acidobacteriota</taxon>
        <taxon>Terriglobia</taxon>
        <taxon>Terriglobales</taxon>
        <taxon>Acidobacteriaceae</taxon>
        <taxon>Granulicella</taxon>
    </lineage>
</organism>
<sequence length="140" mass="15648">MQKWNFLQTNVSLATNVHLVSRFVDTRSRYDFKLAGILEIEPFQWKKLIEKLAVCLAVRLEIFPSLRDVGTGVKDDHAIVQRVANGVVFDNPHDPANKLHEGGKITEDAEHCSDGEIGMIEAFAKLSDLDDLARELSTAS</sequence>
<evidence type="ECO:0000313" key="1">
    <source>
        <dbReference type="EMBL" id="SNT44625.1"/>
    </source>
</evidence>
<accession>A0A239MPN3</accession>
<gene>
    <name evidence="1" type="ORF">SAMN05421770_1201</name>
</gene>
<reference evidence="1 2" key="1">
    <citation type="submission" date="2017-06" db="EMBL/GenBank/DDBJ databases">
        <authorList>
            <person name="Kim H.J."/>
            <person name="Triplett B.A."/>
        </authorList>
    </citation>
    <scope>NUCLEOTIDE SEQUENCE [LARGE SCALE GENOMIC DNA]</scope>
    <source>
        <strain evidence="1 2">DSM 18704</strain>
    </source>
</reference>
<dbReference type="EMBL" id="FZOU01000020">
    <property type="protein sequence ID" value="SNT44625.1"/>
    <property type="molecule type" value="Genomic_DNA"/>
</dbReference>